<keyword evidence="3 6" id="KW-0812">Transmembrane</keyword>
<evidence type="ECO:0000256" key="6">
    <source>
        <dbReference type="RuleBase" id="RU280813"/>
    </source>
</evidence>
<evidence type="ECO:0000313" key="9">
    <source>
        <dbReference type="Proteomes" id="UP000035682"/>
    </source>
</evidence>
<evidence type="ECO:0000256" key="1">
    <source>
        <dbReference type="ARBA" id="ARBA00004141"/>
    </source>
</evidence>
<dbReference type="InterPro" id="IPR017452">
    <property type="entry name" value="GPCR_Rhodpsn_7TM"/>
</dbReference>
<reference evidence="8 9" key="1">
    <citation type="submission" date="2014-09" db="EMBL/GenBank/DDBJ databases">
        <authorList>
            <person name="Martin A.A."/>
        </authorList>
    </citation>
    <scope>NUCLEOTIDE SEQUENCE</scope>
    <source>
        <strain evidence="9">ED321</strain>
        <strain evidence="8">ED321 Heterogonic</strain>
    </source>
</reference>
<evidence type="ECO:0000256" key="2">
    <source>
        <dbReference type="ARBA" id="ARBA00005692"/>
    </source>
</evidence>
<dbReference type="Proteomes" id="UP000035682">
    <property type="component" value="Unplaced"/>
</dbReference>
<evidence type="ECO:0000313" key="10">
    <source>
        <dbReference type="WBParaSite" id="SRAE_2000473800.1"/>
    </source>
</evidence>
<dbReference type="GeneID" id="36382470"/>
<evidence type="ECO:0000313" key="11">
    <source>
        <dbReference type="WormBase" id="SRAE_2000473800"/>
    </source>
</evidence>
<keyword evidence="4 6" id="KW-1133">Transmembrane helix</keyword>
<dbReference type="WormBase" id="SRAE_2000473800">
    <property type="protein sequence ID" value="SRP05479"/>
    <property type="gene ID" value="WBGene00264977"/>
</dbReference>
<dbReference type="PROSITE" id="PS50262">
    <property type="entry name" value="G_PROTEIN_RECEP_F1_2"/>
    <property type="match status" value="1"/>
</dbReference>
<evidence type="ECO:0000256" key="3">
    <source>
        <dbReference type="ARBA" id="ARBA00022692"/>
    </source>
</evidence>
<dbReference type="GO" id="GO:0004888">
    <property type="term" value="F:transmembrane signaling receptor activity"/>
    <property type="evidence" value="ECO:0007669"/>
    <property type="project" value="InterPro"/>
</dbReference>
<proteinExistence type="inferred from homology"/>
<protein>
    <recommendedName>
        <fullName evidence="6">Serpentine receptor class gamma</fullName>
    </recommendedName>
</protein>
<dbReference type="GO" id="GO:0016020">
    <property type="term" value="C:membrane"/>
    <property type="evidence" value="ECO:0007669"/>
    <property type="project" value="UniProtKB-SubCell"/>
</dbReference>
<comment type="caution">
    <text evidence="6">Lacks conserved residue(s) required for the propagation of feature annotation.</text>
</comment>
<keyword evidence="5 6" id="KW-0472">Membrane</keyword>
<keyword evidence="8" id="KW-0675">Receptor</keyword>
<feature type="transmembrane region" description="Helical" evidence="6">
    <location>
        <begin position="195"/>
        <end position="218"/>
    </location>
</feature>
<dbReference type="RefSeq" id="XP_024509297.1">
    <property type="nucleotide sequence ID" value="XM_024643649.1"/>
</dbReference>
<name>A0A090LK58_STRRB</name>
<gene>
    <name evidence="8 10 11" type="ORF">SRAE_2000473800</name>
</gene>
<feature type="transmembrane region" description="Helical" evidence="6">
    <location>
        <begin position="160"/>
        <end position="183"/>
    </location>
</feature>
<dbReference type="CTD" id="36382470"/>
<accession>A0A090LK58</accession>
<evidence type="ECO:0000256" key="4">
    <source>
        <dbReference type="ARBA" id="ARBA00022989"/>
    </source>
</evidence>
<dbReference type="SUPFAM" id="SSF81321">
    <property type="entry name" value="Family A G protein-coupled receptor-like"/>
    <property type="match status" value="1"/>
</dbReference>
<dbReference type="AlphaFoldDB" id="A0A090LK58"/>
<evidence type="ECO:0000256" key="5">
    <source>
        <dbReference type="ARBA" id="ARBA00023136"/>
    </source>
</evidence>
<dbReference type="EMBL" id="LN609529">
    <property type="protein sequence ID" value="CEF70098.1"/>
    <property type="molecule type" value="Genomic_DNA"/>
</dbReference>
<feature type="transmembrane region" description="Helical" evidence="6">
    <location>
        <begin position="123"/>
        <end position="144"/>
    </location>
</feature>
<organism evidence="8">
    <name type="scientific">Strongyloides ratti</name>
    <name type="common">Parasitic roundworm</name>
    <dbReference type="NCBI Taxonomy" id="34506"/>
    <lineage>
        <taxon>Eukaryota</taxon>
        <taxon>Metazoa</taxon>
        <taxon>Ecdysozoa</taxon>
        <taxon>Nematoda</taxon>
        <taxon>Chromadorea</taxon>
        <taxon>Rhabditida</taxon>
        <taxon>Tylenchina</taxon>
        <taxon>Panagrolaimomorpha</taxon>
        <taxon>Strongyloidoidea</taxon>
        <taxon>Strongyloididae</taxon>
        <taxon>Strongyloides</taxon>
    </lineage>
</organism>
<evidence type="ECO:0000313" key="8">
    <source>
        <dbReference type="EMBL" id="CEF70098.1"/>
    </source>
</evidence>
<feature type="transmembrane region" description="Helical" evidence="6">
    <location>
        <begin position="30"/>
        <end position="51"/>
    </location>
</feature>
<comment type="similarity">
    <text evidence="2 6">Belongs to the nematode receptor-like protein srg family.</text>
</comment>
<evidence type="ECO:0000259" key="7">
    <source>
        <dbReference type="PROSITE" id="PS50262"/>
    </source>
</evidence>
<dbReference type="WBParaSite" id="SRAE_2000473800.1">
    <property type="protein sequence ID" value="SRAE_2000473800.1"/>
    <property type="gene ID" value="WBGene00264977"/>
</dbReference>
<dbReference type="Pfam" id="PF02118">
    <property type="entry name" value="Srg"/>
    <property type="match status" value="1"/>
</dbReference>
<dbReference type="InterPro" id="IPR000609">
    <property type="entry name" value="7TM_GPCR_serpentine_rcpt_Srg"/>
</dbReference>
<feature type="domain" description="G-protein coupled receptors family 1 profile" evidence="7">
    <location>
        <begin position="1"/>
        <end position="214"/>
    </location>
</feature>
<comment type="subcellular location">
    <subcellularLocation>
        <location evidence="1">Membrane</location>
        <topology evidence="1">Multi-pass membrane protein</topology>
    </subcellularLocation>
</comment>
<keyword evidence="9" id="KW-1185">Reference proteome</keyword>
<dbReference type="Gene3D" id="1.20.1070.10">
    <property type="entry name" value="Rhodopsin 7-helix transmembrane proteins"/>
    <property type="match status" value="1"/>
</dbReference>
<reference evidence="10" key="2">
    <citation type="submission" date="2020-12" db="UniProtKB">
        <authorList>
            <consortium name="WormBaseParasite"/>
        </authorList>
    </citation>
    <scope>IDENTIFICATION</scope>
</reference>
<sequence>MHIVLLFIGRFPKWNIFPEFYKNAHFLAKLLYVVVFGCFSTIVCVCFFISLNRYIATTNPLTYKRFFSKKNILKMIISILLLSSLIGLGKVFFNPCMVPRDIGGYFAVVRSKTVAYYDLSYTFLIYLPLFLLSLYFNFSTIYYLKKMNKKKKVLQKNKTLYLYGFAYIIVFNILIAYHTIVIVAEFSQNINISNLLIMINIYATDSMTIGLFYFMIFIR</sequence>
<dbReference type="GO" id="GO:0007606">
    <property type="term" value="P:sensory perception of chemical stimulus"/>
    <property type="evidence" value="ECO:0007669"/>
    <property type="project" value="UniProtKB-UniRule"/>
</dbReference>
<feature type="transmembrane region" description="Helical" evidence="6">
    <location>
        <begin position="72"/>
        <end position="93"/>
    </location>
</feature>